<evidence type="ECO:0000313" key="2">
    <source>
        <dbReference type="EMBL" id="PHN06888.1"/>
    </source>
</evidence>
<dbReference type="AlphaFoldDB" id="A0A2D0NEQ7"/>
<keyword evidence="1" id="KW-1133">Transmembrane helix</keyword>
<reference evidence="2 3" key="1">
    <citation type="submission" date="2017-10" db="EMBL/GenBank/DDBJ databases">
        <title>The draft genome sequence of Lewinella nigricans NBRC 102662.</title>
        <authorList>
            <person name="Wang K."/>
        </authorList>
    </citation>
    <scope>NUCLEOTIDE SEQUENCE [LARGE SCALE GENOMIC DNA]</scope>
    <source>
        <strain evidence="2 3">NBRC 102662</strain>
    </source>
</reference>
<proteinExistence type="predicted"/>
<feature type="transmembrane region" description="Helical" evidence="1">
    <location>
        <begin position="36"/>
        <end position="55"/>
    </location>
</feature>
<accession>A0A2D0NEQ7</accession>
<dbReference type="EMBL" id="PDUD01000014">
    <property type="protein sequence ID" value="PHN06888.1"/>
    <property type="molecule type" value="Genomic_DNA"/>
</dbReference>
<gene>
    <name evidence="2" type="ORF">CRP01_09205</name>
</gene>
<evidence type="ECO:0000256" key="1">
    <source>
        <dbReference type="SAM" id="Phobius"/>
    </source>
</evidence>
<keyword evidence="3" id="KW-1185">Reference proteome</keyword>
<comment type="caution">
    <text evidence="2">The sequence shown here is derived from an EMBL/GenBank/DDBJ whole genome shotgun (WGS) entry which is preliminary data.</text>
</comment>
<dbReference type="Proteomes" id="UP000223913">
    <property type="component" value="Unassembled WGS sequence"/>
</dbReference>
<keyword evidence="1" id="KW-0472">Membrane</keyword>
<organism evidence="2 3">
    <name type="scientific">Flavilitoribacter nigricans (strain ATCC 23147 / DSM 23189 / NBRC 102662 / NCIMB 1420 / SS-2)</name>
    <name type="common">Lewinella nigricans</name>
    <dbReference type="NCBI Taxonomy" id="1122177"/>
    <lineage>
        <taxon>Bacteria</taxon>
        <taxon>Pseudomonadati</taxon>
        <taxon>Bacteroidota</taxon>
        <taxon>Saprospiria</taxon>
        <taxon>Saprospirales</taxon>
        <taxon>Lewinellaceae</taxon>
        <taxon>Flavilitoribacter</taxon>
    </lineage>
</organism>
<evidence type="ECO:0000313" key="3">
    <source>
        <dbReference type="Proteomes" id="UP000223913"/>
    </source>
</evidence>
<name>A0A2D0NEQ7_FLAN2</name>
<keyword evidence="1" id="KW-0812">Transmembrane</keyword>
<protein>
    <submittedName>
        <fullName evidence="2">Uncharacterized protein</fullName>
    </submittedName>
</protein>
<sequence>MAENTNSLRTSCFVIGTSAFITKHKLQRKLQHSHNYIGQVVHLGVLELFFGLSILGDYR</sequence>